<feature type="transmembrane region" description="Helical" evidence="8">
    <location>
        <begin position="314"/>
        <end position="332"/>
    </location>
</feature>
<keyword evidence="4" id="KW-1003">Cell membrane</keyword>
<dbReference type="GO" id="GO:0005886">
    <property type="term" value="C:plasma membrane"/>
    <property type="evidence" value="ECO:0007669"/>
    <property type="project" value="UniProtKB-SubCell"/>
</dbReference>
<feature type="transmembrane region" description="Helical" evidence="8">
    <location>
        <begin position="344"/>
        <end position="367"/>
    </location>
</feature>
<evidence type="ECO:0000256" key="1">
    <source>
        <dbReference type="ARBA" id="ARBA00004651"/>
    </source>
</evidence>
<comment type="subcellular location">
    <subcellularLocation>
        <location evidence="1">Cell membrane</location>
        <topology evidence="1">Multi-pass membrane protein</topology>
    </subcellularLocation>
</comment>
<dbReference type="OrthoDB" id="9775735at2"/>
<dbReference type="NCBIfam" id="TIGR00842">
    <property type="entry name" value="bcct"/>
    <property type="match status" value="1"/>
</dbReference>
<dbReference type="AlphaFoldDB" id="A0A1M6E5Z6"/>
<dbReference type="GO" id="GO:0022857">
    <property type="term" value="F:transmembrane transporter activity"/>
    <property type="evidence" value="ECO:0007669"/>
    <property type="project" value="InterPro"/>
</dbReference>
<dbReference type="Pfam" id="PF02028">
    <property type="entry name" value="BCCT"/>
    <property type="match status" value="1"/>
</dbReference>
<feature type="transmembrane region" description="Helical" evidence="8">
    <location>
        <begin position="141"/>
        <end position="159"/>
    </location>
</feature>
<proteinExistence type="inferred from homology"/>
<dbReference type="PANTHER" id="PTHR30047:SF7">
    <property type="entry name" value="HIGH-AFFINITY CHOLINE TRANSPORT PROTEIN"/>
    <property type="match status" value="1"/>
</dbReference>
<feature type="transmembrane region" description="Helical" evidence="8">
    <location>
        <begin position="47"/>
        <end position="67"/>
    </location>
</feature>
<dbReference type="Proteomes" id="UP000184442">
    <property type="component" value="Unassembled WGS sequence"/>
</dbReference>
<keyword evidence="10" id="KW-1185">Reference proteome</keyword>
<evidence type="ECO:0000256" key="3">
    <source>
        <dbReference type="ARBA" id="ARBA00022448"/>
    </source>
</evidence>
<dbReference type="STRING" id="1122184.SAMN02745176_01438"/>
<name>A0A1M6E5Z6_9FIRM</name>
<dbReference type="PROSITE" id="PS01303">
    <property type="entry name" value="BCCT"/>
    <property type="match status" value="1"/>
</dbReference>
<protein>
    <submittedName>
        <fullName evidence="9">Glycine betaine transporter</fullName>
    </submittedName>
</protein>
<comment type="similarity">
    <text evidence="2">Belongs to the BCCT transporter (TC 2.A.15) family.</text>
</comment>
<feature type="transmembrane region" description="Helical" evidence="8">
    <location>
        <begin position="217"/>
        <end position="241"/>
    </location>
</feature>
<evidence type="ECO:0000313" key="9">
    <source>
        <dbReference type="EMBL" id="SHI80835.1"/>
    </source>
</evidence>
<evidence type="ECO:0000256" key="8">
    <source>
        <dbReference type="SAM" id="Phobius"/>
    </source>
</evidence>
<dbReference type="InterPro" id="IPR000060">
    <property type="entry name" value="BCCT_transptr"/>
</dbReference>
<feature type="transmembrane region" description="Helical" evidence="8">
    <location>
        <begin position="463"/>
        <end position="483"/>
    </location>
</feature>
<reference evidence="9 10" key="1">
    <citation type="submission" date="2016-11" db="EMBL/GenBank/DDBJ databases">
        <authorList>
            <person name="Jaros S."/>
            <person name="Januszkiewicz K."/>
            <person name="Wedrychowicz H."/>
        </authorList>
    </citation>
    <scope>NUCLEOTIDE SEQUENCE [LARGE SCALE GENOMIC DNA]</scope>
    <source>
        <strain evidence="9 10">DSM 19022</strain>
    </source>
</reference>
<dbReference type="RefSeq" id="WP_084524415.1">
    <property type="nucleotide sequence ID" value="NZ_FQZS01000008.1"/>
</dbReference>
<feature type="transmembrane region" description="Helical" evidence="8">
    <location>
        <begin position="9"/>
        <end position="27"/>
    </location>
</feature>
<feature type="transmembrane region" description="Helical" evidence="8">
    <location>
        <begin position="438"/>
        <end position="457"/>
    </location>
</feature>
<evidence type="ECO:0000256" key="2">
    <source>
        <dbReference type="ARBA" id="ARBA00005658"/>
    </source>
</evidence>
<dbReference type="EMBL" id="FQZS01000008">
    <property type="protein sequence ID" value="SHI80835.1"/>
    <property type="molecule type" value="Genomic_DNA"/>
</dbReference>
<feature type="transmembrane region" description="Helical" evidence="8">
    <location>
        <begin position="394"/>
        <end position="417"/>
    </location>
</feature>
<evidence type="ECO:0000256" key="5">
    <source>
        <dbReference type="ARBA" id="ARBA00022692"/>
    </source>
</evidence>
<evidence type="ECO:0000256" key="7">
    <source>
        <dbReference type="ARBA" id="ARBA00023136"/>
    </source>
</evidence>
<gene>
    <name evidence="9" type="ORF">SAMN02745176_01438</name>
</gene>
<sequence>MKEIKKDNTVYIISLIVVFAIVGWGLITPANFGNAANALFYYLVDNFGWFYLTSMFLFVVFCIIIGFSRYGDIKLGPDDSKPEFSTVSWFGMLFGSGMGIGLVFWGVAEPLNHYLNPLGLEGATAEAANFAMKQSFFHWGIHPWANYAVIGLALGYFQFRKNAPGLISSIFLPLIGEKGVRGPIGKTIDILAIFATVAGVATSLGIGTLQINSGLNFMFGLPTTTIIQLTIIAVITVIYVWTAVSGIDKGIKLLSDINLVLAFAILVLSIIIGPKVAMLNSLTNGIGNYIDKFVYDSFHIEAFGDNSWIGGWTIFYWAWWIAWAPFVGTFIARISKGRTIREFVLGVILAPTLASLIWFAVFGTLGIKLGPDVAAEAIKVTETAFFVVMSKYPLGFIISVIAVILLCTFFITSANSATFVLGMMSQQGDLDPTTSKKILWGMVQALLAFALLLGGGLNALQTASIAAAFPFAIVMIFACVALMKALRQEK</sequence>
<feature type="transmembrane region" description="Helical" evidence="8">
    <location>
        <begin position="253"/>
        <end position="272"/>
    </location>
</feature>
<dbReference type="InterPro" id="IPR018093">
    <property type="entry name" value="BCCT_CS"/>
</dbReference>
<accession>A0A1M6E5Z6</accession>
<keyword evidence="5 8" id="KW-0812">Transmembrane</keyword>
<evidence type="ECO:0000256" key="6">
    <source>
        <dbReference type="ARBA" id="ARBA00022989"/>
    </source>
</evidence>
<keyword evidence="3" id="KW-0813">Transport</keyword>
<feature type="transmembrane region" description="Helical" evidence="8">
    <location>
        <begin position="190"/>
        <end position="211"/>
    </location>
</feature>
<evidence type="ECO:0000313" key="10">
    <source>
        <dbReference type="Proteomes" id="UP000184442"/>
    </source>
</evidence>
<dbReference type="PANTHER" id="PTHR30047">
    <property type="entry name" value="HIGH-AFFINITY CHOLINE TRANSPORT PROTEIN-RELATED"/>
    <property type="match status" value="1"/>
</dbReference>
<keyword evidence="7 8" id="KW-0472">Membrane</keyword>
<organism evidence="9 10">
    <name type="scientific">Lutispora thermophila DSM 19022</name>
    <dbReference type="NCBI Taxonomy" id="1122184"/>
    <lineage>
        <taxon>Bacteria</taxon>
        <taxon>Bacillati</taxon>
        <taxon>Bacillota</taxon>
        <taxon>Clostridia</taxon>
        <taxon>Lutisporales</taxon>
        <taxon>Lutisporaceae</taxon>
        <taxon>Lutispora</taxon>
    </lineage>
</organism>
<evidence type="ECO:0000256" key="4">
    <source>
        <dbReference type="ARBA" id="ARBA00022475"/>
    </source>
</evidence>
<keyword evidence="6 8" id="KW-1133">Transmembrane helix</keyword>
<feature type="transmembrane region" description="Helical" evidence="8">
    <location>
        <begin position="87"/>
        <end position="108"/>
    </location>
</feature>